<comment type="caution">
    <text evidence="1">The sequence shown here is derived from an EMBL/GenBank/DDBJ whole genome shotgun (WGS) entry which is preliminary data.</text>
</comment>
<dbReference type="Proteomes" id="UP000307720">
    <property type="component" value="Unassembled WGS sequence"/>
</dbReference>
<evidence type="ECO:0000313" key="2">
    <source>
        <dbReference type="Proteomes" id="UP000307720"/>
    </source>
</evidence>
<organism evidence="1 2">
    <name type="scientific">Hominisplanchenecus murintestinalis</name>
    <dbReference type="NCBI Taxonomy" id="2941517"/>
    <lineage>
        <taxon>Bacteria</taxon>
        <taxon>Bacillati</taxon>
        <taxon>Bacillota</taxon>
        <taxon>Clostridia</taxon>
        <taxon>Lachnospirales</taxon>
        <taxon>Lachnospiraceae</taxon>
        <taxon>Hominisplanchenecus</taxon>
    </lineage>
</organism>
<reference evidence="1" key="1">
    <citation type="submission" date="2019-04" db="EMBL/GenBank/DDBJ databases">
        <title>Microbes associate with the intestines of laboratory mice.</title>
        <authorList>
            <person name="Navarre W."/>
            <person name="Wong E."/>
            <person name="Huang K."/>
            <person name="Tropini C."/>
            <person name="Ng K."/>
            <person name="Yu B."/>
        </authorList>
    </citation>
    <scope>NUCLEOTIDE SEQUENCE</scope>
    <source>
        <strain evidence="1">NM72_1-8</strain>
    </source>
</reference>
<gene>
    <name evidence="1" type="ORF">E5357_12165</name>
</gene>
<evidence type="ECO:0000313" key="1">
    <source>
        <dbReference type="EMBL" id="TGX97583.1"/>
    </source>
</evidence>
<dbReference type="EMBL" id="SRZB01000029">
    <property type="protein sequence ID" value="TGX97583.1"/>
    <property type="molecule type" value="Genomic_DNA"/>
</dbReference>
<keyword evidence="2" id="KW-1185">Reference proteome</keyword>
<accession>A0AC61QZ25</accession>
<sequence length="184" mass="21512">MDNNQTMESEQLAELFYTTKHFWKCYMKDFLKVMKSLSYKQFEVFIYIIENVKPSTNLFIATPHKIEKNTKCCRQTVAKTMKILQEQDFIRKIQTGVWIINPDILIKGNGGKQERLREDYQKAGLIEKDEKKDGKDDSGKQEKHKEVCEDSCEKNSPVPEDWDYDFELDLDSDSIFGEKSTAGT</sequence>
<protein>
    <submittedName>
        <fullName evidence="1">Replication protein</fullName>
    </submittedName>
</protein>
<name>A0AC61QZ25_9FIRM</name>
<proteinExistence type="predicted"/>